<organism evidence="3">
    <name type="scientific">Salix viminalis</name>
    <name type="common">Common osier</name>
    <name type="synonym">Basket willow</name>
    <dbReference type="NCBI Taxonomy" id="40686"/>
    <lineage>
        <taxon>Eukaryota</taxon>
        <taxon>Viridiplantae</taxon>
        <taxon>Streptophyta</taxon>
        <taxon>Embryophyta</taxon>
        <taxon>Tracheophyta</taxon>
        <taxon>Spermatophyta</taxon>
        <taxon>Magnoliopsida</taxon>
        <taxon>eudicotyledons</taxon>
        <taxon>Gunneridae</taxon>
        <taxon>Pentapetalae</taxon>
        <taxon>rosids</taxon>
        <taxon>fabids</taxon>
        <taxon>Malpighiales</taxon>
        <taxon>Salicaceae</taxon>
        <taxon>Saliceae</taxon>
        <taxon>Salix</taxon>
    </lineage>
</organism>
<protein>
    <recommendedName>
        <fullName evidence="2">Helitron helicase-like domain-containing protein</fullName>
    </recommendedName>
</protein>
<reference evidence="3" key="1">
    <citation type="submission" date="2019-03" db="EMBL/GenBank/DDBJ databases">
        <authorList>
            <person name="Mank J."/>
            <person name="Almeida P."/>
        </authorList>
    </citation>
    <scope>NUCLEOTIDE SEQUENCE</scope>
    <source>
        <strain evidence="3">78183</strain>
    </source>
</reference>
<dbReference type="Pfam" id="PF14214">
    <property type="entry name" value="Helitron_like_N"/>
    <property type="match status" value="1"/>
</dbReference>
<gene>
    <name evidence="3" type="ORF">SVIM_LOCUS328300</name>
</gene>
<evidence type="ECO:0000259" key="2">
    <source>
        <dbReference type="Pfam" id="PF14214"/>
    </source>
</evidence>
<accession>A0A6N2MJE2</accession>
<evidence type="ECO:0000256" key="1">
    <source>
        <dbReference type="SAM" id="MobiDB-lite"/>
    </source>
</evidence>
<evidence type="ECO:0000313" key="3">
    <source>
        <dbReference type="EMBL" id="VFU49722.1"/>
    </source>
</evidence>
<dbReference type="PANTHER" id="PTHR45786">
    <property type="entry name" value="DNA BINDING PROTEIN-LIKE"/>
    <property type="match status" value="1"/>
</dbReference>
<feature type="compositionally biased region" description="Polar residues" evidence="1">
    <location>
        <begin position="21"/>
        <end position="55"/>
    </location>
</feature>
<dbReference type="EMBL" id="CAADRP010001708">
    <property type="protein sequence ID" value="VFU49722.1"/>
    <property type="molecule type" value="Genomic_DNA"/>
</dbReference>
<name>A0A6N2MJE2_SALVM</name>
<dbReference type="InterPro" id="IPR025476">
    <property type="entry name" value="Helitron_helicase-like"/>
</dbReference>
<dbReference type="AlphaFoldDB" id="A0A6N2MJE2"/>
<feature type="domain" description="Helitron helicase-like" evidence="2">
    <location>
        <begin position="423"/>
        <end position="605"/>
    </location>
</feature>
<proteinExistence type="predicted"/>
<sequence>MSYKRQRLQTSYIFTNQEDYSVSTPQLENECSSSSYGVLTQSSPLQRNHNPFPTDSQRRPSFDNEASSSNAPLPTHNQHNHHPSDSSSLSLVEDHVPPESALPSNDLAFSINEHGTTGQASYQRKRARISYAYIDFGDKTFKCCHCMALFWVNERLAQSSQRHPRFSLCCLGGKIKLPRPPPTPHPLDDLLNSLLGQKSKMFRKCIRAYNSMFAFTSMGVNIDQSVNRQSGPYVFKINGHCHHLMGSLLPSNENAPKFSQLYIYDVSNEVSNRMSQFPHSTSDSSLDQTIVSDLIKMLASTNCLVGLFRHASQKLSDPTNPGYKLQLLCKRTNDSREYSNPTSDDIGGLIVGDIGAYRSERDIIIESFSDTLQRISKLHPKFMALQYPLLFPFGEDGYRTNISFADNHSNISRKHQRVPMRGFYAYVIQEREYGEDTLTKGGRLYQQFLVDAFANIEEDRLDYIRMNQNDLRSDLYQNISEAVLKGVVEGSSTRKIILPSSFTGGPRYMINNYQDAMAICRAYGNPDLFITFTCNTKWPEIERELDKSRGYKPEDKPDIITRVFRTKLLDMLKFIKSGVPFGETIADVHSIEFQKRGLPHTHILVWLASKFKFRTPADIDSIVSAEIPDKNIDPLCHDIVCKFMLHGPCGVAKPGAQCMSGNVCTKSFPKKFRNSTTLDENGFVYYRRREFRDNFVQKNGIMLFNDSVVPYNKELLMRYPPIERLQIHLPFQQNIVFSGSESLQSVLRRPGIRNTMLTEWFECNKQFPHARELYYSEFPKKYVWDSRQKQWTMRSKGFSLGRIPYVHPAAGELYFLRLLLNHIKGSISFADLRNVHGVLHPTFQLACKAHGLLGDDKEWSEAFCEAIATAS</sequence>
<dbReference type="PANTHER" id="PTHR45786:SF74">
    <property type="entry name" value="ATP-DEPENDENT DNA HELICASE"/>
    <property type="match status" value="1"/>
</dbReference>
<feature type="region of interest" description="Disordered" evidence="1">
    <location>
        <begin position="21"/>
        <end position="97"/>
    </location>
</feature>
<feature type="compositionally biased region" description="Polar residues" evidence="1">
    <location>
        <begin position="64"/>
        <end position="77"/>
    </location>
</feature>